<evidence type="ECO:0000313" key="1">
    <source>
        <dbReference type="EMBL" id="ENX20802.1"/>
    </source>
</evidence>
<organism evidence="1 2">
    <name type="scientific">Acinetobacter vivianii</name>
    <dbReference type="NCBI Taxonomy" id="1776742"/>
    <lineage>
        <taxon>Bacteria</taxon>
        <taxon>Pseudomonadati</taxon>
        <taxon>Pseudomonadota</taxon>
        <taxon>Gammaproteobacteria</taxon>
        <taxon>Moraxellales</taxon>
        <taxon>Moraxellaceae</taxon>
        <taxon>Acinetobacter</taxon>
    </lineage>
</organism>
<sequence>MFLAVTHIDFPLKGMIFSISQLSELNNYNIWSNSLSKMPREMNPTVKEKI</sequence>
<accession>N9Q1B0</accession>
<gene>
    <name evidence="1" type="ORF">F892_02829</name>
</gene>
<dbReference type="EMBL" id="APRW01000012">
    <property type="protein sequence ID" value="ENX20802.1"/>
    <property type="molecule type" value="Genomic_DNA"/>
</dbReference>
<evidence type="ECO:0000313" key="2">
    <source>
        <dbReference type="Proteomes" id="UP000013173"/>
    </source>
</evidence>
<dbReference type="Proteomes" id="UP000013173">
    <property type="component" value="Unassembled WGS sequence"/>
</dbReference>
<name>N9Q1B0_9GAMM</name>
<reference evidence="1 2" key="1">
    <citation type="submission" date="2013-02" db="EMBL/GenBank/DDBJ databases">
        <title>The Genome Sequence of Acinetobacter sp. NIPH 2168.</title>
        <authorList>
            <consortium name="The Broad Institute Genome Sequencing Platform"/>
            <consortium name="The Broad Institute Genome Sequencing Center for Infectious Disease"/>
            <person name="Cerqueira G."/>
            <person name="Feldgarden M."/>
            <person name="Courvalin P."/>
            <person name="Perichon B."/>
            <person name="Grillot-Courvalin C."/>
            <person name="Clermont D."/>
            <person name="Rocha E."/>
            <person name="Yoon E.-J."/>
            <person name="Nemec A."/>
            <person name="Walker B."/>
            <person name="Young S.K."/>
            <person name="Zeng Q."/>
            <person name="Gargeya S."/>
            <person name="Fitzgerald M."/>
            <person name="Haas B."/>
            <person name="Abouelleil A."/>
            <person name="Alvarado L."/>
            <person name="Arachchi H.M."/>
            <person name="Berlin A.M."/>
            <person name="Chapman S.B."/>
            <person name="Dewar J."/>
            <person name="Goldberg J."/>
            <person name="Griggs A."/>
            <person name="Gujja S."/>
            <person name="Hansen M."/>
            <person name="Howarth C."/>
            <person name="Imamovic A."/>
            <person name="Larimer J."/>
            <person name="McCowan C."/>
            <person name="Murphy C."/>
            <person name="Neiman D."/>
            <person name="Pearson M."/>
            <person name="Priest M."/>
            <person name="Roberts A."/>
            <person name="Saif S."/>
            <person name="Shea T."/>
            <person name="Sisk P."/>
            <person name="Sykes S."/>
            <person name="Wortman J."/>
            <person name="Nusbaum C."/>
            <person name="Birren B."/>
        </authorList>
    </citation>
    <scope>NUCLEOTIDE SEQUENCE [LARGE SCALE GENOMIC DNA]</scope>
    <source>
        <strain evidence="1 2">NIPH 2168</strain>
    </source>
</reference>
<dbReference type="AlphaFoldDB" id="N9Q1B0"/>
<comment type="caution">
    <text evidence="1">The sequence shown here is derived from an EMBL/GenBank/DDBJ whole genome shotgun (WGS) entry which is preliminary data.</text>
</comment>
<keyword evidence="2" id="KW-1185">Reference proteome</keyword>
<protein>
    <submittedName>
        <fullName evidence="1">Uncharacterized protein</fullName>
    </submittedName>
</protein>
<proteinExistence type="predicted"/>
<dbReference type="HOGENOM" id="CLU_3113530_0_0_6"/>